<name>A0A1X0INQ0_MYCRH</name>
<dbReference type="PANTHER" id="PTHR22604:SF105">
    <property type="entry name" value="TRANS-1,2-DIHYDROBENZENE-1,2-DIOL DEHYDROGENASE"/>
    <property type="match status" value="1"/>
</dbReference>
<dbReference type="GO" id="GO:0000166">
    <property type="term" value="F:nucleotide binding"/>
    <property type="evidence" value="ECO:0007669"/>
    <property type="project" value="InterPro"/>
</dbReference>
<dbReference type="InterPro" id="IPR055170">
    <property type="entry name" value="GFO_IDH_MocA-like_dom"/>
</dbReference>
<sequence length="332" mass="36038">MSGNGSTVRIGVLGAAQIAPAALIAPAKDNPEVVVAAVAARDMSRAQAFAAGHGIAQVYDSYEALLADPDVDAVYNPLPNGLHGKWTRAAIEAGRHVLCEKPFTANAAEAREIARLAATSDRVVMEAFHYRYHPLALRAEEIVASGELGTLQRVDVAFCFPLPKFSDIRYHYALAGGATMDVGCYAVHMLRTFGGGTPEVVSAQAKLRDPRIDRAMTAELRFPAGHIGRLRCSMWSSDLLRISLRVTGDRGELYVLNPVLPQMFQRFVVRSGGRKRVEKFPRRATYAYQLDAFAGAVLRGEPVKTTSVDAIETMTVIDAIYRTAGLPLREPS</sequence>
<accession>A0A1X0INQ0</accession>
<protein>
    <submittedName>
        <fullName evidence="5">Oxidoreductase</fullName>
    </submittedName>
</protein>
<evidence type="ECO:0000256" key="1">
    <source>
        <dbReference type="ARBA" id="ARBA00010928"/>
    </source>
</evidence>
<organism evidence="5 6">
    <name type="scientific">Mycolicibacterium rhodesiae</name>
    <name type="common">Mycobacterium rhodesiae</name>
    <dbReference type="NCBI Taxonomy" id="36814"/>
    <lineage>
        <taxon>Bacteria</taxon>
        <taxon>Bacillati</taxon>
        <taxon>Actinomycetota</taxon>
        <taxon>Actinomycetes</taxon>
        <taxon>Mycobacteriales</taxon>
        <taxon>Mycobacteriaceae</taxon>
        <taxon>Mycolicibacterium</taxon>
    </lineage>
</organism>
<dbReference type="InterPro" id="IPR000683">
    <property type="entry name" value="Gfo/Idh/MocA-like_OxRdtase_N"/>
</dbReference>
<evidence type="ECO:0000259" key="4">
    <source>
        <dbReference type="Pfam" id="PF22725"/>
    </source>
</evidence>
<dbReference type="SUPFAM" id="SSF51735">
    <property type="entry name" value="NAD(P)-binding Rossmann-fold domains"/>
    <property type="match status" value="1"/>
</dbReference>
<evidence type="ECO:0000259" key="3">
    <source>
        <dbReference type="Pfam" id="PF01408"/>
    </source>
</evidence>
<dbReference type="EMBL" id="MVIH01000015">
    <property type="protein sequence ID" value="ORB49253.1"/>
    <property type="molecule type" value="Genomic_DNA"/>
</dbReference>
<dbReference type="PANTHER" id="PTHR22604">
    <property type="entry name" value="OXIDOREDUCTASES"/>
    <property type="match status" value="1"/>
</dbReference>
<comment type="caution">
    <text evidence="5">The sequence shown here is derived from an EMBL/GenBank/DDBJ whole genome shotgun (WGS) entry which is preliminary data.</text>
</comment>
<evidence type="ECO:0000313" key="6">
    <source>
        <dbReference type="Proteomes" id="UP000192534"/>
    </source>
</evidence>
<evidence type="ECO:0000256" key="2">
    <source>
        <dbReference type="ARBA" id="ARBA00023002"/>
    </source>
</evidence>
<dbReference type="GO" id="GO:0016491">
    <property type="term" value="F:oxidoreductase activity"/>
    <property type="evidence" value="ECO:0007669"/>
    <property type="project" value="UniProtKB-KW"/>
</dbReference>
<dbReference type="AlphaFoldDB" id="A0A1X0INQ0"/>
<dbReference type="OrthoDB" id="256869at2"/>
<keyword evidence="6" id="KW-1185">Reference proteome</keyword>
<comment type="similarity">
    <text evidence="1">Belongs to the Gfo/Idh/MocA family.</text>
</comment>
<dbReference type="Gene3D" id="3.40.50.720">
    <property type="entry name" value="NAD(P)-binding Rossmann-like Domain"/>
    <property type="match status" value="1"/>
</dbReference>
<keyword evidence="2" id="KW-0560">Oxidoreductase</keyword>
<dbReference type="Gene3D" id="3.30.360.10">
    <property type="entry name" value="Dihydrodipicolinate Reductase, domain 2"/>
    <property type="match status" value="1"/>
</dbReference>
<gene>
    <name evidence="5" type="ORF">BST42_23685</name>
</gene>
<dbReference type="RefSeq" id="WP_083121762.1">
    <property type="nucleotide sequence ID" value="NZ_JACKUO010000035.1"/>
</dbReference>
<dbReference type="Pfam" id="PF22725">
    <property type="entry name" value="GFO_IDH_MocA_C3"/>
    <property type="match status" value="1"/>
</dbReference>
<feature type="domain" description="GFO/IDH/MocA-like oxidoreductase" evidence="4">
    <location>
        <begin position="138"/>
        <end position="253"/>
    </location>
</feature>
<dbReference type="Proteomes" id="UP000192534">
    <property type="component" value="Unassembled WGS sequence"/>
</dbReference>
<dbReference type="InterPro" id="IPR050984">
    <property type="entry name" value="Gfo/Idh/MocA_domain"/>
</dbReference>
<dbReference type="Pfam" id="PF01408">
    <property type="entry name" value="GFO_IDH_MocA"/>
    <property type="match status" value="1"/>
</dbReference>
<feature type="domain" description="Gfo/Idh/MocA-like oxidoreductase N-terminal" evidence="3">
    <location>
        <begin position="8"/>
        <end position="127"/>
    </location>
</feature>
<dbReference type="InterPro" id="IPR036291">
    <property type="entry name" value="NAD(P)-bd_dom_sf"/>
</dbReference>
<reference evidence="5 6" key="1">
    <citation type="submission" date="2016-12" db="EMBL/GenBank/DDBJ databases">
        <title>The new phylogeny of genus Mycobacterium.</title>
        <authorList>
            <person name="Tortoli E."/>
            <person name="Trovato A."/>
            <person name="Cirillo D.M."/>
        </authorList>
    </citation>
    <scope>NUCLEOTIDE SEQUENCE [LARGE SCALE GENOMIC DNA]</scope>
    <source>
        <strain evidence="5 6">DSM 44223</strain>
    </source>
</reference>
<evidence type="ECO:0000313" key="5">
    <source>
        <dbReference type="EMBL" id="ORB49253.1"/>
    </source>
</evidence>
<proteinExistence type="inferred from homology"/>
<dbReference type="SUPFAM" id="SSF55347">
    <property type="entry name" value="Glyceraldehyde-3-phosphate dehydrogenase-like, C-terminal domain"/>
    <property type="match status" value="1"/>
</dbReference>